<evidence type="ECO:0000256" key="13">
    <source>
        <dbReference type="ARBA" id="ARBA00093486"/>
    </source>
</evidence>
<organism evidence="17 18">
    <name type="scientific">Camelus dromedarius</name>
    <name type="common">Dromedary</name>
    <name type="synonym">Arabian camel</name>
    <dbReference type="NCBI Taxonomy" id="9838"/>
    <lineage>
        <taxon>Eukaryota</taxon>
        <taxon>Metazoa</taxon>
        <taxon>Chordata</taxon>
        <taxon>Craniata</taxon>
        <taxon>Vertebrata</taxon>
        <taxon>Euteleostomi</taxon>
        <taxon>Mammalia</taxon>
        <taxon>Eutheria</taxon>
        <taxon>Laurasiatheria</taxon>
        <taxon>Artiodactyla</taxon>
        <taxon>Tylopoda</taxon>
        <taxon>Camelidae</taxon>
        <taxon>Camelus</taxon>
    </lineage>
</organism>
<evidence type="ECO:0000256" key="4">
    <source>
        <dbReference type="ARBA" id="ARBA00022553"/>
    </source>
</evidence>
<dbReference type="FunFam" id="4.10.800.30:FF:000002">
    <property type="entry name" value="Essential meiotic structure-specific endonuclease 1"/>
    <property type="match status" value="1"/>
</dbReference>
<keyword evidence="7" id="KW-0460">Magnesium</keyword>
<feature type="region of interest" description="Disordered" evidence="15">
    <location>
        <begin position="80"/>
        <end position="107"/>
    </location>
</feature>
<comment type="caution">
    <text evidence="17">The sequence shown here is derived from an EMBL/GenBank/DDBJ whole genome shotgun (WGS) entry which is preliminary data.</text>
</comment>
<dbReference type="SMART" id="SM00891">
    <property type="entry name" value="ERCC4"/>
    <property type="match status" value="1"/>
</dbReference>
<evidence type="ECO:0000256" key="11">
    <source>
        <dbReference type="ARBA" id="ARBA00023242"/>
    </source>
</evidence>
<gene>
    <name evidence="17" type="ORF">Cadr_000019035</name>
</gene>
<dbReference type="Proteomes" id="UP000299084">
    <property type="component" value="Unassembled WGS sequence"/>
</dbReference>
<dbReference type="GO" id="GO:0000712">
    <property type="term" value="P:resolution of meiotic recombination intermediates"/>
    <property type="evidence" value="ECO:0007669"/>
    <property type="project" value="TreeGrafter"/>
</dbReference>
<dbReference type="Gene3D" id="4.10.800.30">
    <property type="entry name" value="ERCC4, Mus81-Eme1 complex, nuclease domain, subdomain 2"/>
    <property type="match status" value="1"/>
</dbReference>
<feature type="compositionally biased region" description="Pro residues" evidence="15">
    <location>
        <begin position="88"/>
        <end position="100"/>
    </location>
</feature>
<comment type="function">
    <text evidence="12">Non-catalytic subunit of the structure-specific, heterodimeric DNA endonuclease MUS81-EME1 which is involved in the maintenance of genome stability. In the complex, EME1 is required for DNA cleavage, participating in DNA recognition and bending. MUS81-EME1 cleaves 3'-flaps and nicked Holliday junctions, and exhibit limited endonuclease activity with 5' flaps and nicked double-stranded DNAs. Active during prometaphase, MUS81-EME1 resolves mitotic recombination intermediates, including Holliday junctions, which form during homologous recombination.</text>
</comment>
<evidence type="ECO:0000256" key="15">
    <source>
        <dbReference type="SAM" id="MobiDB-lite"/>
    </source>
</evidence>
<evidence type="ECO:0000256" key="12">
    <source>
        <dbReference type="ARBA" id="ARBA00093380"/>
    </source>
</evidence>
<keyword evidence="5" id="KW-0479">Metal-binding</keyword>
<dbReference type="EMBL" id="JWIN03000016">
    <property type="protein sequence ID" value="KAB1266651.1"/>
    <property type="molecule type" value="Genomic_DNA"/>
</dbReference>
<dbReference type="Gene3D" id="3.40.1620.30">
    <property type="entry name" value="ERCC4, Mus81-Eme1 complex, nuclease domain, subdomain 1"/>
    <property type="match status" value="1"/>
</dbReference>
<protein>
    <recommendedName>
        <fullName evidence="14">Structure-specific endonuclease subunit EME1</fullName>
    </recommendedName>
</protein>
<dbReference type="PANTHER" id="PTHR21077:SF7">
    <property type="entry name" value="CROSSOVER JUNCTION ENDONUCLEASE EME1"/>
    <property type="match status" value="1"/>
</dbReference>
<evidence type="ECO:0000256" key="10">
    <source>
        <dbReference type="ARBA" id="ARBA00023204"/>
    </source>
</evidence>
<feature type="region of interest" description="Disordered" evidence="15">
    <location>
        <begin position="222"/>
        <end position="265"/>
    </location>
</feature>
<dbReference type="STRING" id="9838.ENSCDRP00005032401"/>
<dbReference type="InterPro" id="IPR033310">
    <property type="entry name" value="Mms4/EME1/EME2"/>
</dbReference>
<dbReference type="PANTHER" id="PTHR21077">
    <property type="entry name" value="EME1 PROTEIN"/>
    <property type="match status" value="1"/>
</dbReference>
<dbReference type="GO" id="GO:0006302">
    <property type="term" value="P:double-strand break repair"/>
    <property type="evidence" value="ECO:0007669"/>
    <property type="project" value="TreeGrafter"/>
</dbReference>
<keyword evidence="17" id="KW-0540">Nuclease</keyword>
<dbReference type="AlphaFoldDB" id="A0A5N4D6B0"/>
<dbReference type="GO" id="GO:0046872">
    <property type="term" value="F:metal ion binding"/>
    <property type="evidence" value="ECO:0007669"/>
    <property type="project" value="UniProtKB-KW"/>
</dbReference>
<dbReference type="GO" id="GO:0008821">
    <property type="term" value="F:crossover junction DNA endonuclease activity"/>
    <property type="evidence" value="ECO:0007669"/>
    <property type="project" value="TreeGrafter"/>
</dbReference>
<keyword evidence="11" id="KW-0539">Nucleus</keyword>
<evidence type="ECO:0000256" key="3">
    <source>
        <dbReference type="ARBA" id="ARBA00022499"/>
    </source>
</evidence>
<evidence type="ECO:0000256" key="14">
    <source>
        <dbReference type="ARBA" id="ARBA00093615"/>
    </source>
</evidence>
<feature type="domain" description="ERCC4" evidence="16">
    <location>
        <begin position="288"/>
        <end position="553"/>
    </location>
</feature>
<keyword evidence="18" id="KW-1185">Reference proteome</keyword>
<keyword evidence="8" id="KW-0832">Ubl conjugation</keyword>
<comment type="subcellular location">
    <subcellularLocation>
        <location evidence="1">Nucleus</location>
        <location evidence="1">Nucleolus</location>
    </subcellularLocation>
</comment>
<evidence type="ECO:0000256" key="2">
    <source>
        <dbReference type="ARBA" id="ARBA00005313"/>
    </source>
</evidence>
<evidence type="ECO:0000256" key="5">
    <source>
        <dbReference type="ARBA" id="ARBA00022723"/>
    </source>
</evidence>
<evidence type="ECO:0000259" key="16">
    <source>
        <dbReference type="SMART" id="SM00891"/>
    </source>
</evidence>
<evidence type="ECO:0000256" key="8">
    <source>
        <dbReference type="ARBA" id="ARBA00022843"/>
    </source>
</evidence>
<keyword evidence="6" id="KW-0227">DNA damage</keyword>
<evidence type="ECO:0000313" key="18">
    <source>
        <dbReference type="Proteomes" id="UP000299084"/>
    </source>
</evidence>
<evidence type="ECO:0000256" key="9">
    <source>
        <dbReference type="ARBA" id="ARBA00023172"/>
    </source>
</evidence>
<feature type="compositionally biased region" description="Polar residues" evidence="15">
    <location>
        <begin position="246"/>
        <end position="262"/>
    </location>
</feature>
<dbReference type="InterPro" id="IPR047522">
    <property type="entry name" value="XPF_nuclease_EME1_vertebrates"/>
</dbReference>
<dbReference type="Gene3D" id="1.10.150.670">
    <property type="entry name" value="Crossover junction endonuclease EME1, DNA-binding domain"/>
    <property type="match status" value="1"/>
</dbReference>
<dbReference type="GO" id="GO:0005730">
    <property type="term" value="C:nucleolus"/>
    <property type="evidence" value="ECO:0007669"/>
    <property type="project" value="UniProtKB-SubCell"/>
</dbReference>
<dbReference type="CDD" id="cd20081">
    <property type="entry name" value="XPF_nuclease_EME1"/>
    <property type="match status" value="1"/>
</dbReference>
<name>A0A5N4D6B0_CAMDR</name>
<dbReference type="InterPro" id="IPR042530">
    <property type="entry name" value="EME1/EME2_C"/>
</dbReference>
<dbReference type="FunFam" id="1.10.150.670:FF:000002">
    <property type="entry name" value="Crossover junction endonuclease EME1"/>
    <property type="match status" value="1"/>
</dbReference>
<sequence>MLAVRALSVSETFRFRYGKIYFRGINRIAFLMALKKSSLSLDSSESDSEELPTFAFLKKEPSSAKRREPQKEEEIVVVDISDSEASCPPSPKWKDPPPVPDTAQTVSQTEPVRVLSSGSDDEEEFIPLAERLTCRFLTHKQLSPEDSSSPAKSVLAHQTNEGASCDWQNQPFPRITYIPPHDTLARRASKCKDPMLDHPCHRLPACPTTCCVQSNSLTVAQTNEEVPPPQKRTKHNQKVQKRDSQRCQQRGLASQKESTLRQQEGKKKAALVNRLKAQRPEECLKHIVVLLDPVLLQMEGGGQLLGALQSMECSCVIEAQAVPRSISWRRRAGPAEDGEDWVEEPMILVLLLAEAFVPMIYNFKQRTLGSTEEGKETLQSFVTDITARTAGKAVSLVVVDQENCFSAPNPPRRRKQGVATREQAKEKRKERQLEANTAAGVTRVDIEEALVDLQLHTEAQARIVQSWKELADFACTFTKAVAEAPFKKLRDQTSFSFCLESDWAGGAKVDRCGRGLALVWKRQIQQLNRVSLEMASAVVDAYPSPQLLIQAYKRCISEQERQNLLADIQVRRGEGVTATSRRIGPELSRRIYLQMTALQPDLSLDTAD</sequence>
<dbReference type="GO" id="GO:0003677">
    <property type="term" value="F:DNA binding"/>
    <property type="evidence" value="ECO:0007669"/>
    <property type="project" value="InterPro"/>
</dbReference>
<keyword evidence="4" id="KW-0597">Phosphoprotein</keyword>
<keyword evidence="17" id="KW-0378">Hydrolase</keyword>
<keyword evidence="10" id="KW-0234">DNA repair</keyword>
<dbReference type="InterPro" id="IPR043086">
    <property type="entry name" value="EME1_nucdom_sub1"/>
</dbReference>
<evidence type="ECO:0000256" key="6">
    <source>
        <dbReference type="ARBA" id="ARBA00022763"/>
    </source>
</evidence>
<feature type="region of interest" description="Disordered" evidence="15">
    <location>
        <begin position="408"/>
        <end position="428"/>
    </location>
</feature>
<comment type="subunit">
    <text evidence="13">Part of the heterodimeric MUS81-EME1 complex.</text>
</comment>
<reference evidence="17 18" key="1">
    <citation type="journal article" date="2019" name="Mol. Ecol. Resour.">
        <title>Improving Illumina assemblies with Hi-C and long reads: an example with the North African dromedary.</title>
        <authorList>
            <person name="Elbers J.P."/>
            <person name="Rogers M.F."/>
            <person name="Perelman P.L."/>
            <person name="Proskuryakova A.A."/>
            <person name="Serdyukova N.A."/>
            <person name="Johnson W.E."/>
            <person name="Horin P."/>
            <person name="Corander J."/>
            <person name="Murphy D."/>
            <person name="Burger P.A."/>
        </authorList>
    </citation>
    <scope>NUCLEOTIDE SEQUENCE [LARGE SCALE GENOMIC DNA]</scope>
    <source>
        <strain evidence="17">Drom800</strain>
        <tissue evidence="17">Blood</tissue>
    </source>
</reference>
<keyword evidence="17" id="KW-0255">Endonuclease</keyword>
<dbReference type="FunFam" id="3.40.1620.30:FF:000001">
    <property type="entry name" value="Essential meiotic structure-specific endonuclease 1"/>
    <property type="match status" value="1"/>
</dbReference>
<evidence type="ECO:0000256" key="1">
    <source>
        <dbReference type="ARBA" id="ARBA00004604"/>
    </source>
</evidence>
<keyword evidence="9" id="KW-0233">DNA recombination</keyword>
<dbReference type="GO" id="GO:0048476">
    <property type="term" value="C:Holliday junction resolvase complex"/>
    <property type="evidence" value="ECO:0007669"/>
    <property type="project" value="InterPro"/>
</dbReference>
<dbReference type="InterPro" id="IPR043087">
    <property type="entry name" value="Eme1_nucdom_sub2"/>
</dbReference>
<accession>A0A5N4D6B0</accession>
<dbReference type="Pfam" id="PF21292">
    <property type="entry name" value="EME1-MUS81_C"/>
    <property type="match status" value="1"/>
</dbReference>
<evidence type="ECO:0000256" key="7">
    <source>
        <dbReference type="ARBA" id="ARBA00022842"/>
    </source>
</evidence>
<keyword evidence="3" id="KW-1017">Isopeptide bond</keyword>
<dbReference type="GO" id="GO:0031297">
    <property type="term" value="P:replication fork processing"/>
    <property type="evidence" value="ECO:0007669"/>
    <property type="project" value="TreeGrafter"/>
</dbReference>
<comment type="similarity">
    <text evidence="2">Belongs to the EME1/MMS4 family.</text>
</comment>
<dbReference type="Pfam" id="PF02732">
    <property type="entry name" value="ERCC4"/>
    <property type="match status" value="1"/>
</dbReference>
<dbReference type="InterPro" id="IPR006166">
    <property type="entry name" value="ERCC4_domain"/>
</dbReference>
<dbReference type="GO" id="GO:0031573">
    <property type="term" value="P:mitotic intra-S DNA damage checkpoint signaling"/>
    <property type="evidence" value="ECO:0007669"/>
    <property type="project" value="TreeGrafter"/>
</dbReference>
<evidence type="ECO:0000313" key="17">
    <source>
        <dbReference type="EMBL" id="KAB1266651.1"/>
    </source>
</evidence>
<proteinExistence type="inferred from homology"/>